<evidence type="ECO:0000259" key="1">
    <source>
        <dbReference type="PROSITE" id="PS51186"/>
    </source>
</evidence>
<dbReference type="InterPro" id="IPR000182">
    <property type="entry name" value="GNAT_dom"/>
</dbReference>
<protein>
    <submittedName>
        <fullName evidence="2">GNAT family N-acetyltransferase</fullName>
    </submittedName>
</protein>
<gene>
    <name evidence="2" type="ORF">Bequi_00170</name>
</gene>
<dbReference type="PANTHER" id="PTHR43441:SF2">
    <property type="entry name" value="FAMILY ACETYLTRANSFERASE, PUTATIVE (AFU_ORTHOLOGUE AFUA_7G00850)-RELATED"/>
    <property type="match status" value="1"/>
</dbReference>
<feature type="domain" description="N-acetyltransferase" evidence="1">
    <location>
        <begin position="14"/>
        <end position="182"/>
    </location>
</feature>
<accession>A0ABT0QYN8</accession>
<keyword evidence="3" id="KW-1185">Reference proteome</keyword>
<dbReference type="Pfam" id="PF13302">
    <property type="entry name" value="Acetyltransf_3"/>
    <property type="match status" value="1"/>
</dbReference>
<dbReference type="PANTHER" id="PTHR43441">
    <property type="entry name" value="RIBOSOMAL-PROTEIN-SERINE ACETYLTRANSFERASE"/>
    <property type="match status" value="1"/>
</dbReference>
<evidence type="ECO:0000313" key="3">
    <source>
        <dbReference type="Proteomes" id="UP001203761"/>
    </source>
</evidence>
<comment type="caution">
    <text evidence="2">The sequence shown here is derived from an EMBL/GenBank/DDBJ whole genome shotgun (WGS) entry which is preliminary data.</text>
</comment>
<dbReference type="PROSITE" id="PS51186">
    <property type="entry name" value="GNAT"/>
    <property type="match status" value="1"/>
</dbReference>
<dbReference type="SUPFAM" id="SSF55729">
    <property type="entry name" value="Acyl-CoA N-acyltransferases (Nat)"/>
    <property type="match status" value="1"/>
</dbReference>
<dbReference type="EMBL" id="JAKNCJ010000001">
    <property type="protein sequence ID" value="MCL6421810.1"/>
    <property type="molecule type" value="Genomic_DNA"/>
</dbReference>
<evidence type="ECO:0000313" key="2">
    <source>
        <dbReference type="EMBL" id="MCL6421810.1"/>
    </source>
</evidence>
<proteinExistence type="predicted"/>
<name>A0ABT0QYN8_9MICO</name>
<dbReference type="RefSeq" id="WP_249735973.1">
    <property type="nucleotide sequence ID" value="NZ_JAKNCJ010000001.1"/>
</dbReference>
<organism evidence="2 3">
    <name type="scientific">Brachybacterium equifaecis</name>
    <dbReference type="NCBI Taxonomy" id="2910770"/>
    <lineage>
        <taxon>Bacteria</taxon>
        <taxon>Bacillati</taxon>
        <taxon>Actinomycetota</taxon>
        <taxon>Actinomycetes</taxon>
        <taxon>Micrococcales</taxon>
        <taxon>Dermabacteraceae</taxon>
        <taxon>Brachybacterium</taxon>
    </lineage>
</organism>
<dbReference type="Gene3D" id="3.40.630.30">
    <property type="match status" value="1"/>
</dbReference>
<dbReference type="InterPro" id="IPR051908">
    <property type="entry name" value="Ribosomal_N-acetyltransferase"/>
</dbReference>
<reference evidence="2" key="1">
    <citation type="submission" date="2022-02" db="EMBL/GenBank/DDBJ databases">
        <authorList>
            <person name="Lee M."/>
            <person name="Kim S.-J."/>
            <person name="Jung M.-Y."/>
        </authorList>
    </citation>
    <scope>NUCLEOTIDE SEQUENCE</scope>
    <source>
        <strain evidence="2">JHP9</strain>
    </source>
</reference>
<sequence>MPSPWPLELTDGDLLLRPLRRRDRRAFEALLAENRDWLRAWDATDPVGDRARPPFATLLRWTHQQARARAMIPLLITRRGAILGQVSASPILYGPQSSAVIGYWVGSAHVGAGIAPRAVALLADHLFAEAGLHRIEVNIRPENAASLRVAEKLHLREEGLRRAFIHVDGAFRDHLSFALTAEEVATDASGRGVLRRYLAEHHSDGNGHPGAS</sequence>
<dbReference type="Proteomes" id="UP001203761">
    <property type="component" value="Unassembled WGS sequence"/>
</dbReference>
<dbReference type="InterPro" id="IPR016181">
    <property type="entry name" value="Acyl_CoA_acyltransferase"/>
</dbReference>